<dbReference type="Pfam" id="PF06803">
    <property type="entry name" value="DUF1232"/>
    <property type="match status" value="1"/>
</dbReference>
<keyword evidence="2" id="KW-0812">Transmembrane</keyword>
<proteinExistence type="predicted"/>
<evidence type="ECO:0000256" key="2">
    <source>
        <dbReference type="ARBA" id="ARBA00022692"/>
    </source>
</evidence>
<dbReference type="InterPro" id="IPR010652">
    <property type="entry name" value="DUF1232"/>
</dbReference>
<accession>A0A4Y4F2P9</accession>
<comment type="subcellular location">
    <subcellularLocation>
        <location evidence="1">Endomembrane system</location>
        <topology evidence="1">Multi-pass membrane protein</topology>
    </subcellularLocation>
</comment>
<name>A0A4Y4F2P9_9GAMM</name>
<evidence type="ECO:0000259" key="5">
    <source>
        <dbReference type="Pfam" id="PF06803"/>
    </source>
</evidence>
<dbReference type="GO" id="GO:0012505">
    <property type="term" value="C:endomembrane system"/>
    <property type="evidence" value="ECO:0007669"/>
    <property type="project" value="UniProtKB-SubCell"/>
</dbReference>
<keyword evidence="3" id="KW-1133">Transmembrane helix</keyword>
<dbReference type="Proteomes" id="UP000319812">
    <property type="component" value="Unassembled WGS sequence"/>
</dbReference>
<dbReference type="AlphaFoldDB" id="A0A4Y4F2P9"/>
<dbReference type="OrthoDB" id="9804184at2"/>
<evidence type="ECO:0000256" key="3">
    <source>
        <dbReference type="ARBA" id="ARBA00022989"/>
    </source>
</evidence>
<gene>
    <name evidence="6" type="ORF">HHA01_03780</name>
</gene>
<protein>
    <recommendedName>
        <fullName evidence="5">DUF1232 domain-containing protein</fullName>
    </recommendedName>
</protein>
<dbReference type="EMBL" id="BJOC01000008">
    <property type="protein sequence ID" value="GED21401.1"/>
    <property type="molecule type" value="Genomic_DNA"/>
</dbReference>
<organism evidence="6 7">
    <name type="scientific">Halomonas halmophila</name>
    <dbReference type="NCBI Taxonomy" id="252"/>
    <lineage>
        <taxon>Bacteria</taxon>
        <taxon>Pseudomonadati</taxon>
        <taxon>Pseudomonadota</taxon>
        <taxon>Gammaproteobacteria</taxon>
        <taxon>Oceanospirillales</taxon>
        <taxon>Halomonadaceae</taxon>
        <taxon>Halomonas</taxon>
    </lineage>
</organism>
<evidence type="ECO:0000313" key="6">
    <source>
        <dbReference type="EMBL" id="GED21401.1"/>
    </source>
</evidence>
<reference evidence="6 7" key="1">
    <citation type="submission" date="2019-06" db="EMBL/GenBank/DDBJ databases">
        <title>Whole genome shotgun sequence of Halomonas halmophila NBRC 15537.</title>
        <authorList>
            <person name="Hosoyama A."/>
            <person name="Uohara A."/>
            <person name="Ohji S."/>
            <person name="Ichikawa N."/>
        </authorList>
    </citation>
    <scope>NUCLEOTIDE SEQUENCE [LARGE SCALE GENOMIC DNA]</scope>
    <source>
        <strain evidence="6 7">NBRC 15537</strain>
    </source>
</reference>
<keyword evidence="4" id="KW-0472">Membrane</keyword>
<feature type="domain" description="DUF1232" evidence="5">
    <location>
        <begin position="49"/>
        <end position="85"/>
    </location>
</feature>
<evidence type="ECO:0000313" key="7">
    <source>
        <dbReference type="Proteomes" id="UP000319812"/>
    </source>
</evidence>
<comment type="caution">
    <text evidence="6">The sequence shown here is derived from an EMBL/GenBank/DDBJ whole genome shotgun (WGS) entry which is preliminary data.</text>
</comment>
<evidence type="ECO:0000256" key="1">
    <source>
        <dbReference type="ARBA" id="ARBA00004127"/>
    </source>
</evidence>
<sequence>MAGFKGLALFQRLKQRSRVLGRMRRALSLFVPMLADVLRGRYRPVPWPAIAWMLVAFAYLVSPLDLIPDVLMLIGVVDDVVVVGWLLTRVDRSLEAYRRWKYGDTDTELPDDARE</sequence>
<evidence type="ECO:0000256" key="4">
    <source>
        <dbReference type="ARBA" id="ARBA00023136"/>
    </source>
</evidence>
<keyword evidence="7" id="KW-1185">Reference proteome</keyword>